<feature type="region of interest" description="Disordered" evidence="1">
    <location>
        <begin position="1"/>
        <end position="90"/>
    </location>
</feature>
<dbReference type="Proteomes" id="UP000887561">
    <property type="component" value="Unplaced"/>
</dbReference>
<evidence type="ECO:0000313" key="3">
    <source>
        <dbReference type="WBParaSite" id="scaffold51505_cov315.g25247"/>
    </source>
</evidence>
<protein>
    <submittedName>
        <fullName evidence="3">Uncharacterized protein</fullName>
    </submittedName>
</protein>
<sequence length="229" mass="26917">MIKSNKEEEEEDVRTGEEKKDGKEENEDTQKDEKEEIEEKETEEEVNKDEIEEDGRRVEGQNEEDEKEAKNDEGEIDKNEEQSPSSSHPLETLLHFEDEDEEEFIVSECFQINPIAIDDPFLNYWNNQQWNCQERPVQIDLGFADRIKTFWNGDWWNNTKWSSGTDWHELIGNLEFSPVYGHSEAANDEWNRQEWKNNHSEEENENNNSEGIISLFSAAVAFSAFTDTD</sequence>
<proteinExistence type="predicted"/>
<evidence type="ECO:0000313" key="2">
    <source>
        <dbReference type="Proteomes" id="UP000887561"/>
    </source>
</evidence>
<name>A0A915MWJ3_MELJA</name>
<feature type="compositionally biased region" description="Basic and acidic residues" evidence="1">
    <location>
        <begin position="13"/>
        <end position="34"/>
    </location>
</feature>
<evidence type="ECO:0000256" key="1">
    <source>
        <dbReference type="SAM" id="MobiDB-lite"/>
    </source>
</evidence>
<reference evidence="3" key="1">
    <citation type="submission" date="2022-11" db="UniProtKB">
        <authorList>
            <consortium name="WormBaseParasite"/>
        </authorList>
    </citation>
    <scope>IDENTIFICATION</scope>
</reference>
<accession>A0A915MWJ3</accession>
<dbReference type="AlphaFoldDB" id="A0A915MWJ3"/>
<feature type="compositionally biased region" description="Acidic residues" evidence="1">
    <location>
        <begin position="35"/>
        <end position="53"/>
    </location>
</feature>
<organism evidence="2 3">
    <name type="scientific">Meloidogyne javanica</name>
    <name type="common">Root-knot nematode worm</name>
    <dbReference type="NCBI Taxonomy" id="6303"/>
    <lineage>
        <taxon>Eukaryota</taxon>
        <taxon>Metazoa</taxon>
        <taxon>Ecdysozoa</taxon>
        <taxon>Nematoda</taxon>
        <taxon>Chromadorea</taxon>
        <taxon>Rhabditida</taxon>
        <taxon>Tylenchina</taxon>
        <taxon>Tylenchomorpha</taxon>
        <taxon>Tylenchoidea</taxon>
        <taxon>Meloidogynidae</taxon>
        <taxon>Meloidogyninae</taxon>
        <taxon>Meloidogyne</taxon>
        <taxon>Meloidogyne incognita group</taxon>
    </lineage>
</organism>
<keyword evidence="2" id="KW-1185">Reference proteome</keyword>
<feature type="compositionally biased region" description="Basic and acidic residues" evidence="1">
    <location>
        <begin position="67"/>
        <end position="81"/>
    </location>
</feature>
<dbReference type="WBParaSite" id="scaffold51505_cov315.g25247">
    <property type="protein sequence ID" value="scaffold51505_cov315.g25247"/>
    <property type="gene ID" value="scaffold51505_cov315.g25247"/>
</dbReference>